<name>A0A533Q7D6_9BACT</name>
<dbReference type="AlphaFoldDB" id="A0A533Q7D6"/>
<organism evidence="1 2">
    <name type="scientific">Candidatus Jettenia ecosi</name>
    <dbReference type="NCBI Taxonomy" id="2494326"/>
    <lineage>
        <taxon>Bacteria</taxon>
        <taxon>Pseudomonadati</taxon>
        <taxon>Planctomycetota</taxon>
        <taxon>Candidatus Brocadiia</taxon>
        <taxon>Candidatus Brocadiales</taxon>
        <taxon>Candidatus Brocadiaceae</taxon>
        <taxon>Candidatus Jettenia</taxon>
    </lineage>
</organism>
<accession>A0A533Q7D6</accession>
<comment type="caution">
    <text evidence="1">The sequence shown here is derived from an EMBL/GenBank/DDBJ whole genome shotgun (WGS) entry which is preliminary data.</text>
</comment>
<sequence>MKNNIIPLNPPLKKGEIVNALEKGEIPRSSFFYTYPSSPLF</sequence>
<protein>
    <submittedName>
        <fullName evidence="1">Uncharacterized protein</fullName>
    </submittedName>
</protein>
<evidence type="ECO:0000313" key="1">
    <source>
        <dbReference type="EMBL" id="TLD40538.1"/>
    </source>
</evidence>
<dbReference type="Proteomes" id="UP000319783">
    <property type="component" value="Unassembled WGS sequence"/>
</dbReference>
<gene>
    <name evidence="1" type="ORF">JETT_3175</name>
</gene>
<evidence type="ECO:0000313" key="2">
    <source>
        <dbReference type="Proteomes" id="UP000319783"/>
    </source>
</evidence>
<dbReference type="EMBL" id="SULG01000094">
    <property type="protein sequence ID" value="TLD40538.1"/>
    <property type="molecule type" value="Genomic_DNA"/>
</dbReference>
<proteinExistence type="predicted"/>
<reference evidence="1 2" key="1">
    <citation type="submission" date="2019-04" db="EMBL/GenBank/DDBJ databases">
        <title>Genome of a novel bacterium Candidatus Jettenia ecosi reconstructed from metagenome of an anammox bioreactor.</title>
        <authorList>
            <person name="Mardanov A.V."/>
            <person name="Beletsky A.V."/>
            <person name="Ravin N.V."/>
            <person name="Botchkova E.A."/>
            <person name="Litti Y.V."/>
            <person name="Nozhevnikova A.N."/>
        </authorList>
    </citation>
    <scope>NUCLEOTIDE SEQUENCE [LARGE SCALE GENOMIC DNA]</scope>
    <source>
        <strain evidence="1">J2</strain>
    </source>
</reference>